<evidence type="ECO:0000313" key="1">
    <source>
        <dbReference type="EMBL" id="KAJ8268577.1"/>
    </source>
</evidence>
<protein>
    <submittedName>
        <fullName evidence="1">Uncharacterized protein</fullName>
    </submittedName>
</protein>
<reference evidence="1" key="1">
    <citation type="journal article" date="2023" name="Science">
        <title>Genome structures resolve the early diversification of teleost fishes.</title>
        <authorList>
            <person name="Parey E."/>
            <person name="Louis A."/>
            <person name="Montfort J."/>
            <person name="Bouchez O."/>
            <person name="Roques C."/>
            <person name="Iampietro C."/>
            <person name="Lluch J."/>
            <person name="Castinel A."/>
            <person name="Donnadieu C."/>
            <person name="Desvignes T."/>
            <person name="Floi Bucao C."/>
            <person name="Jouanno E."/>
            <person name="Wen M."/>
            <person name="Mejri S."/>
            <person name="Dirks R."/>
            <person name="Jansen H."/>
            <person name="Henkel C."/>
            <person name="Chen W.J."/>
            <person name="Zahm M."/>
            <person name="Cabau C."/>
            <person name="Klopp C."/>
            <person name="Thompson A.W."/>
            <person name="Robinson-Rechavi M."/>
            <person name="Braasch I."/>
            <person name="Lecointre G."/>
            <person name="Bobe J."/>
            <person name="Postlethwait J.H."/>
            <person name="Berthelot C."/>
            <person name="Roest Crollius H."/>
            <person name="Guiguen Y."/>
        </authorList>
    </citation>
    <scope>NUCLEOTIDE SEQUENCE</scope>
    <source>
        <strain evidence="1">Concon-B</strain>
    </source>
</reference>
<evidence type="ECO:0000313" key="2">
    <source>
        <dbReference type="Proteomes" id="UP001152803"/>
    </source>
</evidence>
<gene>
    <name evidence="1" type="ORF">COCON_G00137490</name>
</gene>
<keyword evidence="2" id="KW-1185">Reference proteome</keyword>
<dbReference type="AlphaFoldDB" id="A0A9Q1DF21"/>
<dbReference type="Proteomes" id="UP001152803">
    <property type="component" value="Unassembled WGS sequence"/>
</dbReference>
<comment type="caution">
    <text evidence="1">The sequence shown here is derived from an EMBL/GenBank/DDBJ whole genome shotgun (WGS) entry which is preliminary data.</text>
</comment>
<proteinExistence type="predicted"/>
<organism evidence="1 2">
    <name type="scientific">Conger conger</name>
    <name type="common">Conger eel</name>
    <name type="synonym">Muraena conger</name>
    <dbReference type="NCBI Taxonomy" id="82655"/>
    <lineage>
        <taxon>Eukaryota</taxon>
        <taxon>Metazoa</taxon>
        <taxon>Chordata</taxon>
        <taxon>Craniata</taxon>
        <taxon>Vertebrata</taxon>
        <taxon>Euteleostomi</taxon>
        <taxon>Actinopterygii</taxon>
        <taxon>Neopterygii</taxon>
        <taxon>Teleostei</taxon>
        <taxon>Anguilliformes</taxon>
        <taxon>Congridae</taxon>
        <taxon>Conger</taxon>
    </lineage>
</organism>
<sequence length="78" mass="8901">MAKHVRISLLRPAGQAGAAHCQPCIRFADALIRSAREVVYETEEIKLNKIIDRNHRILIILNFKLLLNSVGESHVWRS</sequence>
<name>A0A9Q1DF21_CONCO</name>
<accession>A0A9Q1DF21</accession>
<dbReference type="EMBL" id="JAFJMO010000009">
    <property type="protein sequence ID" value="KAJ8268577.1"/>
    <property type="molecule type" value="Genomic_DNA"/>
</dbReference>